<organism evidence="1 2">
    <name type="scientific">Zosterops borbonicus</name>
    <dbReference type="NCBI Taxonomy" id="364589"/>
    <lineage>
        <taxon>Eukaryota</taxon>
        <taxon>Metazoa</taxon>
        <taxon>Chordata</taxon>
        <taxon>Craniata</taxon>
        <taxon>Vertebrata</taxon>
        <taxon>Euteleostomi</taxon>
        <taxon>Archelosauria</taxon>
        <taxon>Archosauria</taxon>
        <taxon>Dinosauria</taxon>
        <taxon>Saurischia</taxon>
        <taxon>Theropoda</taxon>
        <taxon>Coelurosauria</taxon>
        <taxon>Aves</taxon>
        <taxon>Neognathae</taxon>
        <taxon>Neoaves</taxon>
        <taxon>Telluraves</taxon>
        <taxon>Australaves</taxon>
        <taxon>Passeriformes</taxon>
        <taxon>Sylvioidea</taxon>
        <taxon>Zosteropidae</taxon>
        <taxon>Zosterops</taxon>
    </lineage>
</organism>
<dbReference type="Proteomes" id="UP000796761">
    <property type="component" value="Unassembled WGS sequence"/>
</dbReference>
<accession>A0A8K1LLD7</accession>
<protein>
    <submittedName>
        <fullName evidence="1">Uncharacterized protein</fullName>
    </submittedName>
</protein>
<sequence length="118" mass="13299">MGKHLGVLIHSQLDMSQLCPGGQGWHSWPVPAIEWPAGPGQGLSPMYSALRTNLKSCVWFLAFHYRNDIEVLKRVQRNAPELVKGLEHKSDKELLRELGVFNLEKTRLEGILLLSTTI</sequence>
<evidence type="ECO:0000313" key="2">
    <source>
        <dbReference type="Proteomes" id="UP000796761"/>
    </source>
</evidence>
<dbReference type="EMBL" id="SWJQ01000247">
    <property type="protein sequence ID" value="TRZ17868.1"/>
    <property type="molecule type" value="Genomic_DNA"/>
</dbReference>
<gene>
    <name evidence="1" type="ORF">HGM15179_009235</name>
</gene>
<reference evidence="1" key="1">
    <citation type="submission" date="2019-04" db="EMBL/GenBank/DDBJ databases">
        <title>Genome assembly of Zosterops borbonicus 15179.</title>
        <authorList>
            <person name="Leroy T."/>
            <person name="Anselmetti Y."/>
            <person name="Tilak M.-K."/>
            <person name="Nabholz B."/>
        </authorList>
    </citation>
    <scope>NUCLEOTIDE SEQUENCE</scope>
    <source>
        <strain evidence="1">HGM_15179</strain>
        <tissue evidence="1">Muscle</tissue>
    </source>
</reference>
<comment type="caution">
    <text evidence="1">The sequence shown here is derived from an EMBL/GenBank/DDBJ whole genome shotgun (WGS) entry which is preliminary data.</text>
</comment>
<keyword evidence="2" id="KW-1185">Reference proteome</keyword>
<name>A0A8K1LLD7_9PASS</name>
<evidence type="ECO:0000313" key="1">
    <source>
        <dbReference type="EMBL" id="TRZ17868.1"/>
    </source>
</evidence>
<proteinExistence type="predicted"/>
<dbReference type="AlphaFoldDB" id="A0A8K1LLD7"/>